<comment type="caution">
    <text evidence="2">The sequence shown here is derived from an EMBL/GenBank/DDBJ whole genome shotgun (WGS) entry which is preliminary data.</text>
</comment>
<evidence type="ECO:0000313" key="2">
    <source>
        <dbReference type="EMBL" id="CAF0702388.1"/>
    </source>
</evidence>
<evidence type="ECO:0000259" key="1">
    <source>
        <dbReference type="Pfam" id="PF19571"/>
    </source>
</evidence>
<protein>
    <submittedName>
        <fullName evidence="2">Amino acid-binding ACT</fullName>
    </submittedName>
</protein>
<feature type="domain" description="ACT" evidence="1">
    <location>
        <begin position="14"/>
        <end position="150"/>
    </location>
</feature>
<dbReference type="InterPro" id="IPR045739">
    <property type="entry name" value="ACT_dom_pair"/>
</dbReference>
<name>A0A8J2BL98_9BACT</name>
<organism evidence="2 3">
    <name type="scientific">Candidatus Methylacidithermus pantelleriae</name>
    <dbReference type="NCBI Taxonomy" id="2744239"/>
    <lineage>
        <taxon>Bacteria</taxon>
        <taxon>Pseudomonadati</taxon>
        <taxon>Verrucomicrobiota</taxon>
        <taxon>Methylacidiphilae</taxon>
        <taxon>Methylacidiphilales</taxon>
        <taxon>Methylacidiphilaceae</taxon>
        <taxon>Candidatus Methylacidithermus</taxon>
    </lineage>
</organism>
<evidence type="ECO:0000313" key="3">
    <source>
        <dbReference type="Proteomes" id="UP000663859"/>
    </source>
</evidence>
<accession>A0A8J2BL98</accession>
<dbReference type="PANTHER" id="PTHR40099:SF1">
    <property type="entry name" value="ACETOLACTATE SYNTHASE, SMALL SUBUNIT"/>
    <property type="match status" value="1"/>
</dbReference>
<dbReference type="SUPFAM" id="SSF55021">
    <property type="entry name" value="ACT-like"/>
    <property type="match status" value="1"/>
</dbReference>
<reference evidence="2" key="1">
    <citation type="submission" date="2021-02" db="EMBL/GenBank/DDBJ databases">
        <authorList>
            <person name="Cremers G."/>
            <person name="Picone N."/>
        </authorList>
    </citation>
    <scope>NUCLEOTIDE SEQUENCE</scope>
    <source>
        <strain evidence="2">PQ17</strain>
    </source>
</reference>
<dbReference type="RefSeq" id="WP_236027897.1">
    <property type="nucleotide sequence ID" value="NZ_CAJNOB010000045.1"/>
</dbReference>
<dbReference type="Proteomes" id="UP000663859">
    <property type="component" value="Unassembled WGS sequence"/>
</dbReference>
<sequence>MSRSTIQRAEEQKLRQFSVFMENKAGRLLELVRLFADKNVHIVALTILDTADSATVRFMVDDPWAARELLQKHHIPFTEAVMVGVELPHGAEDLPIVLAVLLQAEINISFTYPLLVRPYGKAVLAMHLEDDELASQVLIRNGFRVLTQLDISR</sequence>
<gene>
    <name evidence="2" type="ORF">MPNT_50058</name>
</gene>
<dbReference type="InterPro" id="IPR045865">
    <property type="entry name" value="ACT-like_dom_sf"/>
</dbReference>
<keyword evidence="3" id="KW-1185">Reference proteome</keyword>
<dbReference type="AlphaFoldDB" id="A0A8J2BL98"/>
<dbReference type="PANTHER" id="PTHR40099">
    <property type="entry name" value="ACETOLACTATE SYNTHASE, SMALL SUBUNIT"/>
    <property type="match status" value="1"/>
</dbReference>
<dbReference type="Pfam" id="PF19571">
    <property type="entry name" value="ACT_8"/>
    <property type="match status" value="1"/>
</dbReference>
<dbReference type="Gene3D" id="3.30.2130.10">
    <property type="entry name" value="VC0802-like"/>
    <property type="match status" value="1"/>
</dbReference>
<proteinExistence type="predicted"/>
<dbReference type="EMBL" id="CAJNOB010000045">
    <property type="protein sequence ID" value="CAF0702388.1"/>
    <property type="molecule type" value="Genomic_DNA"/>
</dbReference>